<feature type="repeat" description="PPR" evidence="2">
    <location>
        <begin position="219"/>
        <end position="253"/>
    </location>
</feature>
<reference evidence="4" key="1">
    <citation type="submission" date="2021-01" db="EMBL/GenBank/DDBJ databases">
        <authorList>
            <person name="Corre E."/>
            <person name="Pelletier E."/>
            <person name="Niang G."/>
            <person name="Scheremetjew M."/>
            <person name="Finn R."/>
            <person name="Kale V."/>
            <person name="Holt S."/>
            <person name="Cochrane G."/>
            <person name="Meng A."/>
            <person name="Brown T."/>
            <person name="Cohen L."/>
        </authorList>
    </citation>
    <scope>NUCLEOTIDE SEQUENCE</scope>
    <source>
        <strain evidence="4">CCMP 769</strain>
    </source>
</reference>
<evidence type="ECO:0000256" key="2">
    <source>
        <dbReference type="PROSITE-ProRule" id="PRU00708"/>
    </source>
</evidence>
<accession>A0A7S2ZES7</accession>
<evidence type="ECO:0000313" key="3">
    <source>
        <dbReference type="EMBL" id="CAE0037982.1"/>
    </source>
</evidence>
<dbReference type="AlphaFoldDB" id="A0A7S2ZES7"/>
<dbReference type="InterPro" id="IPR011990">
    <property type="entry name" value="TPR-like_helical_dom_sf"/>
</dbReference>
<dbReference type="EMBL" id="HBHW01007940">
    <property type="protein sequence ID" value="CAE0037982.1"/>
    <property type="molecule type" value="Transcribed_RNA"/>
</dbReference>
<organism evidence="4">
    <name type="scientific">Rhodosorus marinus</name>
    <dbReference type="NCBI Taxonomy" id="101924"/>
    <lineage>
        <taxon>Eukaryota</taxon>
        <taxon>Rhodophyta</taxon>
        <taxon>Stylonematophyceae</taxon>
        <taxon>Stylonematales</taxon>
        <taxon>Stylonemataceae</taxon>
        <taxon>Rhodosorus</taxon>
    </lineage>
</organism>
<feature type="repeat" description="PPR" evidence="2">
    <location>
        <begin position="254"/>
        <end position="288"/>
    </location>
</feature>
<feature type="repeat" description="PPR" evidence="2">
    <location>
        <begin position="149"/>
        <end position="183"/>
    </location>
</feature>
<feature type="repeat" description="PPR" evidence="2">
    <location>
        <begin position="291"/>
        <end position="325"/>
    </location>
</feature>
<dbReference type="Pfam" id="PF12854">
    <property type="entry name" value="PPR_1"/>
    <property type="match status" value="1"/>
</dbReference>
<feature type="repeat" description="PPR" evidence="2">
    <location>
        <begin position="184"/>
        <end position="218"/>
    </location>
</feature>
<dbReference type="InterPro" id="IPR002885">
    <property type="entry name" value="PPR_rpt"/>
</dbReference>
<dbReference type="PANTHER" id="PTHR47447">
    <property type="entry name" value="OS03G0856100 PROTEIN"/>
    <property type="match status" value="1"/>
</dbReference>
<feature type="repeat" description="PPR" evidence="2">
    <location>
        <begin position="114"/>
        <end position="148"/>
    </location>
</feature>
<protein>
    <recommendedName>
        <fullName evidence="5">Pentacotripeptide-repeat region of PRORP domain-containing protein</fullName>
    </recommendedName>
</protein>
<name>A0A7S2ZES7_9RHOD</name>
<evidence type="ECO:0000256" key="1">
    <source>
        <dbReference type="ARBA" id="ARBA00022737"/>
    </source>
</evidence>
<dbReference type="NCBIfam" id="TIGR00756">
    <property type="entry name" value="PPR"/>
    <property type="match status" value="6"/>
</dbReference>
<evidence type="ECO:0008006" key="5">
    <source>
        <dbReference type="Google" id="ProtNLM"/>
    </source>
</evidence>
<keyword evidence="1" id="KW-0677">Repeat</keyword>
<dbReference type="PROSITE" id="PS51375">
    <property type="entry name" value="PPR"/>
    <property type="match status" value="6"/>
</dbReference>
<dbReference type="Pfam" id="PF13041">
    <property type="entry name" value="PPR_2"/>
    <property type="match status" value="3"/>
</dbReference>
<gene>
    <name evidence="3" type="ORF">RMAR00112_LOCUS5940</name>
    <name evidence="4" type="ORF">RMAR00112_LOCUS5944</name>
</gene>
<proteinExistence type="predicted"/>
<sequence>MACFIDAVVLHREDIRRELAVCLRRPDGYVNRKQRDISRVPKLDIVAPSIPIRPVPGDGTEFLDPEFLEHAKSAPNTTPDCRRNLKMLRTLVSRQNMKQAIMYMDELRSAGKANVYIYNFMISAIGRFGDIDQALELKEEMERRKILPDTFTYSALISAFSRANKPTKSEAMFIEMISRKVKPNVVTFGALMSVYAKQGLVDLAEQAMDHMEKENIEKNAVVYNTLALAYAKAGCLEKLKGVLNAMHMHSVLPDSTTYNTLINSFCENDDYETAYAYLESMKQAAWIAGPDVVTFNIFLKQCAKKGNVKHANRVLELIQSENLKPSVVTYSSLVSGGNR</sequence>
<dbReference type="PANTHER" id="PTHR47447:SF23">
    <property type="entry name" value="PENTACOTRIPEPTIDE-REPEAT REGION OF PRORP DOMAIN-CONTAINING PROTEIN"/>
    <property type="match status" value="1"/>
</dbReference>
<dbReference type="Gene3D" id="1.25.40.10">
    <property type="entry name" value="Tetratricopeptide repeat domain"/>
    <property type="match status" value="2"/>
</dbReference>
<dbReference type="EMBL" id="HBHW01007944">
    <property type="protein sequence ID" value="CAE0037986.1"/>
    <property type="molecule type" value="Transcribed_RNA"/>
</dbReference>
<evidence type="ECO:0000313" key="4">
    <source>
        <dbReference type="EMBL" id="CAE0037986.1"/>
    </source>
</evidence>